<feature type="compositionally biased region" description="Acidic residues" evidence="2">
    <location>
        <begin position="571"/>
        <end position="581"/>
    </location>
</feature>
<feature type="region of interest" description="Disordered" evidence="2">
    <location>
        <begin position="1202"/>
        <end position="1486"/>
    </location>
</feature>
<gene>
    <name evidence="3" type="primary">WBGene00093402</name>
</gene>
<feature type="compositionally biased region" description="Basic and acidic residues" evidence="2">
    <location>
        <begin position="2047"/>
        <end position="2059"/>
    </location>
</feature>
<feature type="region of interest" description="Disordered" evidence="2">
    <location>
        <begin position="3881"/>
        <end position="3907"/>
    </location>
</feature>
<evidence type="ECO:0000313" key="3">
    <source>
        <dbReference type="EnsemblMetazoa" id="PPA03848.1"/>
    </source>
</evidence>
<dbReference type="GO" id="GO:0070461">
    <property type="term" value="C:SAGA-type complex"/>
    <property type="evidence" value="ECO:0000318"/>
    <property type="project" value="GO_Central"/>
</dbReference>
<feature type="region of interest" description="Disordered" evidence="2">
    <location>
        <begin position="1607"/>
        <end position="1642"/>
    </location>
</feature>
<feature type="compositionally biased region" description="Pro residues" evidence="2">
    <location>
        <begin position="3973"/>
        <end position="3984"/>
    </location>
</feature>
<dbReference type="InterPro" id="IPR041983">
    <property type="entry name" value="ADA2-like_ZZ"/>
</dbReference>
<proteinExistence type="predicted"/>
<dbReference type="CDD" id="cd02335">
    <property type="entry name" value="ZZ_ADA2"/>
    <property type="match status" value="1"/>
</dbReference>
<feature type="compositionally biased region" description="Basic and acidic residues" evidence="2">
    <location>
        <begin position="1681"/>
        <end position="1704"/>
    </location>
</feature>
<feature type="compositionally biased region" description="Basic and acidic residues" evidence="2">
    <location>
        <begin position="1061"/>
        <end position="1081"/>
    </location>
</feature>
<feature type="region of interest" description="Disordered" evidence="2">
    <location>
        <begin position="4676"/>
        <end position="4704"/>
    </location>
</feature>
<dbReference type="EnsemblMetazoa" id="PPA03848.1">
    <property type="protein sequence ID" value="PPA03848.1"/>
    <property type="gene ID" value="WBGene00093402"/>
</dbReference>
<protein>
    <submittedName>
        <fullName evidence="3">Ada-2</fullName>
    </submittedName>
</protein>
<feature type="region of interest" description="Disordered" evidence="2">
    <location>
        <begin position="494"/>
        <end position="547"/>
    </location>
</feature>
<dbReference type="SUPFAM" id="SSF57850">
    <property type="entry name" value="RING/U-box"/>
    <property type="match status" value="1"/>
</dbReference>
<evidence type="ECO:0000313" key="4">
    <source>
        <dbReference type="Proteomes" id="UP000005239"/>
    </source>
</evidence>
<dbReference type="GO" id="GO:0008270">
    <property type="term" value="F:zinc ion binding"/>
    <property type="evidence" value="ECO:0007669"/>
    <property type="project" value="InterPro"/>
</dbReference>
<feature type="region of interest" description="Disordered" evidence="2">
    <location>
        <begin position="1129"/>
        <end position="1155"/>
    </location>
</feature>
<feature type="region of interest" description="Disordered" evidence="2">
    <location>
        <begin position="762"/>
        <end position="796"/>
    </location>
</feature>
<feature type="compositionally biased region" description="Basic and acidic residues" evidence="2">
    <location>
        <begin position="3999"/>
        <end position="4033"/>
    </location>
</feature>
<feature type="region of interest" description="Disordered" evidence="2">
    <location>
        <begin position="2449"/>
        <end position="2551"/>
    </location>
</feature>
<feature type="compositionally biased region" description="Basic and acidic residues" evidence="2">
    <location>
        <begin position="3105"/>
        <end position="3130"/>
    </location>
</feature>
<feature type="compositionally biased region" description="Basic residues" evidence="2">
    <location>
        <begin position="2012"/>
        <end position="2046"/>
    </location>
</feature>
<feature type="compositionally biased region" description="Acidic residues" evidence="2">
    <location>
        <begin position="610"/>
        <end position="623"/>
    </location>
</feature>
<accession>A0A2A6B3J7</accession>
<feature type="region of interest" description="Disordered" evidence="2">
    <location>
        <begin position="1"/>
        <end position="66"/>
    </location>
</feature>
<feature type="compositionally biased region" description="Basic and acidic residues" evidence="2">
    <location>
        <begin position="1775"/>
        <end position="1821"/>
    </location>
</feature>
<reference evidence="3" key="2">
    <citation type="submission" date="2022-06" db="UniProtKB">
        <authorList>
            <consortium name="EnsemblMetazoa"/>
        </authorList>
    </citation>
    <scope>IDENTIFICATION</scope>
    <source>
        <strain evidence="3">PS312</strain>
    </source>
</reference>
<feature type="region of interest" description="Disordered" evidence="2">
    <location>
        <begin position="353"/>
        <end position="411"/>
    </location>
</feature>
<feature type="compositionally biased region" description="Basic and acidic residues" evidence="2">
    <location>
        <begin position="1879"/>
        <end position="1895"/>
    </location>
</feature>
<keyword evidence="4" id="KW-1185">Reference proteome</keyword>
<evidence type="ECO:0000256" key="1">
    <source>
        <dbReference type="SAM" id="Coils"/>
    </source>
</evidence>
<reference evidence="4" key="1">
    <citation type="journal article" date="2008" name="Nat. Genet.">
        <title>The Pristionchus pacificus genome provides a unique perspective on nematode lifestyle and parasitism.</title>
        <authorList>
            <person name="Dieterich C."/>
            <person name="Clifton S.W."/>
            <person name="Schuster L.N."/>
            <person name="Chinwalla A."/>
            <person name="Delehaunty K."/>
            <person name="Dinkelacker I."/>
            <person name="Fulton L."/>
            <person name="Fulton R."/>
            <person name="Godfrey J."/>
            <person name="Minx P."/>
            <person name="Mitreva M."/>
            <person name="Roeseler W."/>
            <person name="Tian H."/>
            <person name="Witte H."/>
            <person name="Yang S.P."/>
            <person name="Wilson R.K."/>
            <person name="Sommer R.J."/>
        </authorList>
    </citation>
    <scope>NUCLEOTIDE SEQUENCE [LARGE SCALE GENOMIC DNA]</scope>
    <source>
        <strain evidence="4">PS312</strain>
    </source>
</reference>
<feature type="region of interest" description="Disordered" evidence="2">
    <location>
        <begin position="3105"/>
        <end position="3144"/>
    </location>
</feature>
<keyword evidence="1" id="KW-0175">Coiled coil</keyword>
<feature type="compositionally biased region" description="Acidic residues" evidence="2">
    <location>
        <begin position="1384"/>
        <end position="1429"/>
    </location>
</feature>
<feature type="region of interest" description="Disordered" evidence="2">
    <location>
        <begin position="1526"/>
        <end position="1587"/>
    </location>
</feature>
<feature type="compositionally biased region" description="Low complexity" evidence="2">
    <location>
        <begin position="1964"/>
        <end position="1975"/>
    </location>
</feature>
<feature type="compositionally biased region" description="Basic residues" evidence="2">
    <location>
        <begin position="594"/>
        <end position="605"/>
    </location>
</feature>
<feature type="region of interest" description="Disordered" evidence="2">
    <location>
        <begin position="1681"/>
        <end position="1852"/>
    </location>
</feature>
<feature type="region of interest" description="Disordered" evidence="2">
    <location>
        <begin position="3157"/>
        <end position="3187"/>
    </location>
</feature>
<feature type="coiled-coil region" evidence="1">
    <location>
        <begin position="3403"/>
        <end position="3430"/>
    </location>
</feature>
<feature type="compositionally biased region" description="Acidic residues" evidence="2">
    <location>
        <begin position="498"/>
        <end position="508"/>
    </location>
</feature>
<feature type="compositionally biased region" description="Low complexity" evidence="2">
    <location>
        <begin position="1257"/>
        <end position="1268"/>
    </location>
</feature>
<name>A0A2A6B3J7_PRIPA</name>
<dbReference type="PANTHER" id="PTHR12374:SF20">
    <property type="entry name" value="TRANSCRIPTIONAL ADAPTER 2-ALPHA"/>
    <property type="match status" value="1"/>
</dbReference>
<feature type="compositionally biased region" description="Acidic residues" evidence="2">
    <location>
        <begin position="1459"/>
        <end position="1472"/>
    </location>
</feature>
<feature type="compositionally biased region" description="Low complexity" evidence="2">
    <location>
        <begin position="2487"/>
        <end position="2511"/>
    </location>
</feature>
<feature type="compositionally biased region" description="Low complexity" evidence="2">
    <location>
        <begin position="4679"/>
        <end position="4697"/>
    </location>
</feature>
<dbReference type="GO" id="GO:0003713">
    <property type="term" value="F:transcription coactivator activity"/>
    <property type="evidence" value="ECO:0000318"/>
    <property type="project" value="GO_Central"/>
</dbReference>
<feature type="compositionally biased region" description="Basic and acidic residues" evidence="2">
    <location>
        <begin position="1230"/>
        <end position="1255"/>
    </location>
</feature>
<feature type="compositionally biased region" description="Gly residues" evidence="2">
    <location>
        <begin position="2456"/>
        <end position="2470"/>
    </location>
</feature>
<feature type="compositionally biased region" description="Basic and acidic residues" evidence="2">
    <location>
        <begin position="26"/>
        <end position="48"/>
    </location>
</feature>
<feature type="compositionally biased region" description="Basic and acidic residues" evidence="2">
    <location>
        <begin position="999"/>
        <end position="1017"/>
    </location>
</feature>
<dbReference type="PANTHER" id="PTHR12374">
    <property type="entry name" value="TRANSCRIPTIONAL ADAPTOR 2 ADA2 -RELATED"/>
    <property type="match status" value="1"/>
</dbReference>
<dbReference type="PROSITE" id="PS50135">
    <property type="entry name" value="ZF_ZZ_2"/>
    <property type="match status" value="1"/>
</dbReference>
<feature type="compositionally biased region" description="Acidic residues" evidence="2">
    <location>
        <begin position="902"/>
        <end position="925"/>
    </location>
</feature>
<feature type="compositionally biased region" description="Low complexity" evidence="2">
    <location>
        <begin position="1028"/>
        <end position="1049"/>
    </location>
</feature>
<feature type="region of interest" description="Disordered" evidence="2">
    <location>
        <begin position="3967"/>
        <end position="4033"/>
    </location>
</feature>
<dbReference type="GO" id="GO:0003682">
    <property type="term" value="F:chromatin binding"/>
    <property type="evidence" value="ECO:0000318"/>
    <property type="project" value="GO_Central"/>
</dbReference>
<feature type="region of interest" description="Disordered" evidence="2">
    <location>
        <begin position="1879"/>
        <end position="2059"/>
    </location>
</feature>
<dbReference type="InterPro" id="IPR000433">
    <property type="entry name" value="Znf_ZZ"/>
</dbReference>
<feature type="region of interest" description="Disordered" evidence="2">
    <location>
        <begin position="3002"/>
        <end position="3058"/>
    </location>
</feature>
<dbReference type="GO" id="GO:0006357">
    <property type="term" value="P:regulation of transcription by RNA polymerase II"/>
    <property type="evidence" value="ECO:0000318"/>
    <property type="project" value="GO_Central"/>
</dbReference>
<feature type="compositionally biased region" description="Acidic residues" evidence="2">
    <location>
        <begin position="1723"/>
        <end position="1738"/>
    </location>
</feature>
<feature type="compositionally biased region" description="Basic and acidic residues" evidence="2">
    <location>
        <begin position="3037"/>
        <end position="3050"/>
    </location>
</feature>
<feature type="compositionally biased region" description="Basic and acidic residues" evidence="2">
    <location>
        <begin position="779"/>
        <end position="796"/>
    </location>
</feature>
<evidence type="ECO:0000256" key="2">
    <source>
        <dbReference type="SAM" id="MobiDB-lite"/>
    </source>
</evidence>
<feature type="region of interest" description="Disordered" evidence="2">
    <location>
        <begin position="567"/>
        <end position="638"/>
    </location>
</feature>
<dbReference type="Proteomes" id="UP000005239">
    <property type="component" value="Unassembled WGS sequence"/>
</dbReference>
<feature type="compositionally biased region" description="Polar residues" evidence="2">
    <location>
        <begin position="3986"/>
        <end position="3998"/>
    </location>
</feature>
<feature type="compositionally biased region" description="Acidic residues" evidence="2">
    <location>
        <begin position="872"/>
        <end position="892"/>
    </location>
</feature>
<sequence length="4854" mass="559341">MSGLGNRRTPRRAATLPPEPPPAKLARGEAKQRVPTEEKEKEFKEPKLPKPKKERKEKEPKEVKEVRDIRHTGPPRCSFCLEKLGIKSHIKCLECEDTLICLKCYTLGTEGNKHKRGHPYQIPGSPGSLFARSWTYPEEQDLITTAQRFKLGNWDEVAATLSKTHGRKRLCEETSRHFQLYFVQSTLGQAAMKAREWIERRSDFITDINDLLNDPSGRELGYHAVIETLRALDDADLPDVNEKDLSEKLWKMTEKHFGTLSRLQKKRKASALSYRSYRSHKKAPFPYGEDDDEEWWIRDGKKKKPVKPAVHDESDDHDTIADEKDDELEEFIEEGGMEKILDMFQKAKLNEDPAVQESLSDHGEERPLPGQPQMKRVKWSGMKTRSDCSDDDSFLEKSRRDPSEIDLPDARAIPYSDGRRNINILMDIGVDGDLQGCKSGVIGRIQSIVEMEKEATPPPPFDPDQPVVHEIKMEIKEEEADDVDDYPVDAVANVVPIDEQEEQSEDEVNSTKTESDKDVSVVFDDENYEANMRAKGYGTDDMYSDWDDASKNEAVSVLKSLSKRGVLSDFSEVEDDQEEEIERPSSEDDDVAPRRARLSRARGKRGAIESSDDEEESSSDSTDDVITAQRPKTIPYHEIESEREQLDLLFGKNSEEPKLNKAIAKVKKTKKRVVKLFKLGSDGRYHADTEEIDEPIDDFLMDSVEEVGSKEWIVRRLNNLKQFYYDKDPESGRWHAKYPIPSVDSELDDEIDEYGEALFAHMEEERRANPPQDPDDVDMDRTPEARFGDDPDVKPTQEELEKLTVAPAAVDAQEPLTIESPEFANYLMEHFLEDMETSDEESVSSDQICDLIIAKSVRFFFVKIRLGHSPSPDEDDSEDGEDEDEEENESDDDARRTPDSALGDDEDEGEEDEDEEEEREEDEESHMDIKEEPMDAEPQEVVVKQEVKEENPDDGCPEDAPAPAAPAAAAPAADPVKEEPSTPEPTAAEPAPIQIESADEIKKEIKQEVKQEVKEEPQNDGYPTGAVLAPPELATPLKTPTPAKAPTLKSPSSVPLAKPAAGEKEIKKEIKEEPQDPKEPEAQEDPQDPEDDYESDDEQERPVKSPVPHALLLHTSGRRAYTIIPLQPAVITPREDYTKSRSTPPPCQPSSTPTRVLNVKEELPEEYEVGADRVPTRDRGHTPGRADLRARGLKVVPVGHTPVLLDPNDGSTSNTPEPFFGSTEASPEPAAKEIKEEHHESDKERTPPAVHEKTPEPALAPVAPVALVDSAIDEVKEEPIDDNAERVSTPGNSMGSPATPVGPNDLALEDFMDEPEGHTDDTEDDEATIDTAENPAVENPDDFNDDDLHGSFCNCRNCKYDRHEPLSDEEVGSDEERMMREQEEMADEEKADEYGVDEEMDEDGEYEQGVEDEMEDEMYEDEEAEEFDEREIKQEEIDDEEEQYADPPSPEESNHIPIPEDEIKQEEEDEEVECSKDHGDGLCGCEPCGNVRVSAVEEESDVEHDLTRKINKSGVMADVAAELRKNYVDDSDQSDGYDASSESNDEHSQIYESDDDQDSENEFHTTSLRVSTEDVDDYLTSHPSLSPSAFMTMKEAKEFVNKCNAEAKAIKEEDDDEDMEKDAMRSPSPSPEPERNNYINDDETLFHRDGEDYPISHPCLSPSAVIQPREADKLLKKCNAEFKKKEKEKKRQEKKEKQEEEERAIIQSMRRKGLRPDEKLDDERADEEKEEEKEEEEDKDKTPPMLHGDPPEDESESSQKPPEQPRTPLLVQKRGRTDLRVETRPRTAKEERKMEEERKKKEEEEKRVEKEEKETMEETEKKKKKKLKKEKHVEFREEKEEKKEEELISPPKKKIPRELQGLIMDNELRQYELTQSKSLKERASKAIGTQKEKFTRCGTTVHVSDSEPEIEQRIRWSKKKSKGDAAIRSVSEQKKIIEPPVVEDLPRSSRRVQQPTDPKRKPLAGPGKKANAASKKGAKTEEVKQNWSRGRKRPAEPYPVDESSDEEIPATPKKKGPQPKRRRKNKRVTMSKKERKAQWNRKVQNRKAREAEKADEKKMTCSVIPSQKARRRRQISQERLDAYRFLFRRLPYDYEDYGFRNRVNFKGWINDIYNMGYSQERDDYEVDFFNEGEQIVSRVNIINIGYRDLPHQIEAEVKIARAQRYFRVCQERRALRNYAAEYERVLAFLNLSMKMCAMTEKRKPKLRDIFRSRTAEEKFDGKLAQVLARDELLEMKQARTRLLKIRSRTEKLQQLHIAGKTTLDDLHRCYRYRRVCSEVASHVDEGTGDTQTIADVDDLPLDSVASDSSDPVVSYSTISLPISSKTTPARSSSSSANKRALNVIDAIVVEYGQQAVEAVLDCIIVALHDTLAKETAQRPNDFPEQQHKYRPFRPCSMEAFEVPICIAPDVEIAVGGGLCTGAPRQQAALASLFTATALPTGASSFTTQSAPVRSVMGGGGGGAGGSGGGAQSHAVGPPPDYSAAHIAVSTSQSAGSSARSSGLSSSSTTNGRQHGKFAASSNRSGAAKCQRERAALVPKIKDKKKKKEDHEMNEIRIEPSTIKPYLGSNPSMVVEIDLRPFMDDASTERRVSNHPSLTPSRECSRLPSCGLLPTPIVYKKNGDPMNRRILNGGHPWQRPDTNHHYRKRFPGQLRMLVLQVPRRPPCPDMPEYPGEPVMRGRFLGYSIIHRASKYAEMRKWADYSLANHRTYLRCVEEKKYDVLAQMGPFMPYFPYLPEYWISPAHVAHYIAGEKLQDRFRTIFHASADQHRGLFHPAGFRIEEGMLHTTARDWLREAVAFAHDTRRWHAEMPSVEDRDALLEHLLLLRDADTTAPRPALDADYNKTCGAYLPLPFRYVRYSPTVDMFDPADPYGAVELPHEWTRERPPRRDDDFRFSMPDPFRRGACSNLTEHSVWRELGQFAVSLGMDAIKCVCGAEEAVEEETEEEVLKRMIVLPLMAGQEKARIEWLATFHPWPNEQVPLTEELTKEQIERGVQLRALRYPQSTKEPTAPPLEEKKKVPVCFDNPSFDQSTSSVKDDDHDGKGDDGGGHFFDGAMVPPFAHAEQKENASSQENIDDTAADDLVDRISMCVIEPPREVLVEEELHRCSRPERSEDGAKEPLRRTEQGPKQRASNQPNAAMTRAVQEQFRRWRAARRNRQATPTRMIPRPSSISKQQMRAREPMSSVVDAELTLTIALIKERERGKREEAERRRVMEAPMDIDHSTRAPSGSLQEVLPPSVDSDWMEERWNKLMTEVKEATAKELQDCEHAYDAVLAENRESIRSCASQEKARVSEDCRKRRIEMDQRFKAASDATRTQPPLMIEYLEWEQDMERKRLEKGGSEGLPLDREPRLDLMKEAWFLTRPSESATRKEWKDWRVIVKWVWEWWMNMRWIPMIAKVYADNEQAAMEWEKEYDMLQNEIEFLKENRDMKWRYVDIEEVDDLFEFIVQLKESERTKTWMMLKKRKEIDITEETFVVQEHVKECLRKRKACEVRGGKVRGIWAIERRKRELEYLDHELRLLLKRWEASKGLFPMEMEASDIQKVARLNAIRDEWIANNPDSRQIVANWLMDRKNELKGVRDRMEPEGSNQEPVQLERPYEHREELLLSRVCAIVRRSVDEIEVKLTEALKEMVKMEMENASETDMRRKDFEICEKNTEMKSELCRKIDKMCQEEITYMKYEKHQEERRVRNGLLLRTESTWDWIARLDTLRNYWRTTGPLPEVAVVCPSGYKARESDLHERVILVYTRWTIAHVKAEKRLRLEQLQNPSENAVERRRRRLLAVDHTVWRTSYVPVHLYIAFEREKELELCRTGNRPAETELQRQQRLDSMLDKWFRTHFDVLVGDTTSHWTAANSDETAEFMKYRTYHDEIFERLEEEDERRADQEGMDGEALESARPSPSSHVVDQLVPHEQFTRTQAVHRRQRTVHQQRFAEAQADLQMARGLNETLANRPTHQSEDVVGMAPAQPTLRPPGPTAPPDPTQRNGSLTRSSGQRTAEEQEREQEQKERAMKEAEDRRKAIEQRARDDDRRRMERIECQEEVERVAAAEKKAKEELIEHRVHLIDAFENRGERDRTDDKYDKLVEACGGLDEFFEAMAVHEKRLDQQWFREVQEPDRRDEAENKTREEILERNRWRQGEKEAIPAISRSEQRKRQLFDMVLKENHGEYFCNWNCARNKANIAYEAQKLRHPRHKASDEYRDAVAHKYKVCRELGDLRERRQHRIQREREYFEEERQRTRDYAEEYTPSMELLNEQRERWIKSRPLPSRVRDLVPTGSDSNEFAQLAKMREALLVAPKQQRIRIENQMQRLRDFNTKKYALKKVANRLEMRVFRLGWCDKAGMKEEDVIELARDMGSEEFVEAFDAIVNEYKKDLYQRRTKLEVELAQLGKNVTVKPKQRRENWLNIWSTTHLLEAERAIDQNLRAWERKRDGVNYAVRNDDVRQQMRLDIRLVGSQVLVDLRRRRKLVEDCVLTVKTTEQDLIKSRVLKKKRQERMDYNLAEMKTRVEQDYLEKMDSEKRENREKEKAKSDHQKRLGPRFLARRTSRTSRIMELVAEMNTQELREWEKVLLAYFDGKETIVPRLFEAGRANNLHEVDNLVEMAATQRMFLAEEYIKTVEAEREREYLAGNEPVDDEDSLVELESKMRMVYTPLDTDTWTGSFFVFLPAHDPNASTTADSRSPASSQSASNSSTTGEEEENMDAVEDEMGFNRLHASGARVRKMKEEGNEGMGWTISIIPATDGDMEESGGRATLYLDKGFACKYSLPITIGEQIFVEVHTYGNEGLARLNPRTKFGRNEEQKKVDERERELILGLEENIAYELSCLTFGEEETDQSSDEMPSLDRLAIGGK</sequence>
<organism evidence="3 4">
    <name type="scientific">Pristionchus pacificus</name>
    <name type="common">Parasitic nematode worm</name>
    <dbReference type="NCBI Taxonomy" id="54126"/>
    <lineage>
        <taxon>Eukaryota</taxon>
        <taxon>Metazoa</taxon>
        <taxon>Ecdysozoa</taxon>
        <taxon>Nematoda</taxon>
        <taxon>Chromadorea</taxon>
        <taxon>Rhabditida</taxon>
        <taxon>Rhabditina</taxon>
        <taxon>Diplogasteromorpha</taxon>
        <taxon>Diplogasteroidea</taxon>
        <taxon>Neodiplogasteridae</taxon>
        <taxon>Pristionchus</taxon>
    </lineage>
</organism>
<feature type="region of interest" description="Disordered" evidence="2">
    <location>
        <begin position="4514"/>
        <end position="4539"/>
    </location>
</feature>
<dbReference type="GO" id="GO:0006338">
    <property type="term" value="P:chromatin remodeling"/>
    <property type="evidence" value="ECO:0000318"/>
    <property type="project" value="GO_Central"/>
</dbReference>
<feature type="region of interest" description="Disordered" evidence="2">
    <location>
        <begin position="866"/>
        <end position="1110"/>
    </location>
</feature>
<feature type="compositionally biased region" description="Basic and acidic residues" evidence="2">
    <location>
        <begin position="1374"/>
        <end position="1383"/>
    </location>
</feature>
<feature type="compositionally biased region" description="Basic and acidic residues" evidence="2">
    <location>
        <begin position="1831"/>
        <end position="1846"/>
    </location>
</feature>
<dbReference type="Pfam" id="PF25299">
    <property type="entry name" value="ZZ_ADA2"/>
    <property type="match status" value="1"/>
</dbReference>
<feature type="compositionally biased region" description="Basic and acidic residues" evidence="2">
    <location>
        <begin position="4514"/>
        <end position="4537"/>
    </location>
</feature>
<feature type="compositionally biased region" description="Low complexity" evidence="2">
    <location>
        <begin position="959"/>
        <end position="974"/>
    </location>
</feature>
<feature type="compositionally biased region" description="Acidic residues" evidence="2">
    <location>
        <begin position="1082"/>
        <end position="1099"/>
    </location>
</feature>
<feature type="compositionally biased region" description="Basic and acidic residues" evidence="2">
    <location>
        <begin position="54"/>
        <end position="66"/>
    </location>
</feature>
<dbReference type="GO" id="GO:0005634">
    <property type="term" value="C:nucleus"/>
    <property type="evidence" value="ECO:0000318"/>
    <property type="project" value="GO_Central"/>
</dbReference>
<feature type="region of interest" description="Disordered" evidence="2">
    <location>
        <begin position="4833"/>
        <end position="4854"/>
    </location>
</feature>
<feature type="compositionally biased region" description="Basic and acidic residues" evidence="2">
    <location>
        <begin position="384"/>
        <end position="403"/>
    </location>
</feature>
<accession>A0A8R1Y8S2</accession>